<evidence type="ECO:0000313" key="7">
    <source>
        <dbReference type="EMBL" id="RFZ78936.1"/>
    </source>
</evidence>
<organism evidence="7 8">
    <name type="scientific">Lacrimispora amygdalina</name>
    <dbReference type="NCBI Taxonomy" id="253257"/>
    <lineage>
        <taxon>Bacteria</taxon>
        <taxon>Bacillati</taxon>
        <taxon>Bacillota</taxon>
        <taxon>Clostridia</taxon>
        <taxon>Lachnospirales</taxon>
        <taxon>Lachnospiraceae</taxon>
        <taxon>Lacrimispora</taxon>
    </lineage>
</organism>
<dbReference type="OrthoDB" id="1681561at2"/>
<dbReference type="PANTHER" id="PTHR44591:SF3">
    <property type="entry name" value="RESPONSE REGULATORY DOMAIN-CONTAINING PROTEIN"/>
    <property type="match status" value="1"/>
</dbReference>
<dbReference type="RefSeq" id="WP_117417112.1">
    <property type="nucleotide sequence ID" value="NZ_BRPJ01000063.1"/>
</dbReference>
<dbReference type="InterPro" id="IPR001789">
    <property type="entry name" value="Sig_transdc_resp-reg_receiver"/>
</dbReference>
<evidence type="ECO:0000313" key="9">
    <source>
        <dbReference type="Proteomes" id="UP001419084"/>
    </source>
</evidence>
<accession>A0A3E2ND66</accession>
<sequence>MIKILIVDDSVFSQKMTANILRKYVEEPDLQFAADGWEGLKKYKELKPDYVFVDLLMPGLDGQSLIRLIQEFDPSANIVVVSADVQNHVREEIEKHHIMTFINKPFTDEKARIICNIMKEKDNGKP</sequence>
<evidence type="ECO:0000259" key="5">
    <source>
        <dbReference type="PROSITE" id="PS50110"/>
    </source>
</evidence>
<dbReference type="SMART" id="SM00448">
    <property type="entry name" value="REC"/>
    <property type="match status" value="1"/>
</dbReference>
<protein>
    <recommendedName>
        <fullName evidence="1">Stage 0 sporulation protein A homolog</fullName>
    </recommendedName>
</protein>
<proteinExistence type="predicted"/>
<dbReference type="Proteomes" id="UP000260680">
    <property type="component" value="Unassembled WGS sequence"/>
</dbReference>
<reference evidence="7 8" key="1">
    <citation type="submission" date="2018-07" db="EMBL/GenBank/DDBJ databases">
        <title>New species, Clostridium PI-S10-A1B.</title>
        <authorList>
            <person name="Krishna G."/>
            <person name="Summeta K."/>
            <person name="Shikha S."/>
            <person name="Prabhu P.B."/>
            <person name="Suresh K."/>
        </authorList>
    </citation>
    <scope>NUCLEOTIDE SEQUENCE [LARGE SCALE GENOMIC DNA]</scope>
    <source>
        <strain evidence="7 8">PI-S10-A1B</strain>
    </source>
</reference>
<evidence type="ECO:0000256" key="4">
    <source>
        <dbReference type="PROSITE-ProRule" id="PRU00169"/>
    </source>
</evidence>
<feature type="domain" description="Response regulatory" evidence="5">
    <location>
        <begin position="3"/>
        <end position="119"/>
    </location>
</feature>
<dbReference type="EMBL" id="QOHO01000030">
    <property type="protein sequence ID" value="RFZ78936.1"/>
    <property type="molecule type" value="Genomic_DNA"/>
</dbReference>
<dbReference type="EMBL" id="BRPJ01000063">
    <property type="protein sequence ID" value="GLB31295.1"/>
    <property type="molecule type" value="Genomic_DNA"/>
</dbReference>
<dbReference type="AlphaFoldDB" id="A0A3E2ND66"/>
<gene>
    <name evidence="7" type="ORF">DS742_11320</name>
    <name evidence="6" type="ORF">LAD12857_32180</name>
</gene>
<dbReference type="InterPro" id="IPR050595">
    <property type="entry name" value="Bact_response_regulator"/>
</dbReference>
<dbReference type="Pfam" id="PF00072">
    <property type="entry name" value="Response_reg"/>
    <property type="match status" value="1"/>
</dbReference>
<evidence type="ECO:0000313" key="8">
    <source>
        <dbReference type="Proteomes" id="UP000260680"/>
    </source>
</evidence>
<comment type="function">
    <text evidence="3">May play the central regulatory role in sporulation. It may be an element of the effector pathway responsible for the activation of sporulation genes in response to nutritional stress. Spo0A may act in concert with spo0H (a sigma factor) to control the expression of some genes that are critical to the sporulation process.</text>
</comment>
<dbReference type="PANTHER" id="PTHR44591">
    <property type="entry name" value="STRESS RESPONSE REGULATOR PROTEIN 1"/>
    <property type="match status" value="1"/>
</dbReference>
<keyword evidence="9" id="KW-1185">Reference proteome</keyword>
<feature type="modified residue" description="4-aspartylphosphate" evidence="4">
    <location>
        <position position="54"/>
    </location>
</feature>
<name>A0A3E2ND66_9FIRM</name>
<dbReference type="PROSITE" id="PS50110">
    <property type="entry name" value="RESPONSE_REGULATORY"/>
    <property type="match status" value="1"/>
</dbReference>
<dbReference type="Proteomes" id="UP001419084">
    <property type="component" value="Unassembled WGS sequence"/>
</dbReference>
<evidence type="ECO:0000256" key="3">
    <source>
        <dbReference type="ARBA" id="ARBA00024867"/>
    </source>
</evidence>
<evidence type="ECO:0000256" key="1">
    <source>
        <dbReference type="ARBA" id="ARBA00018672"/>
    </source>
</evidence>
<evidence type="ECO:0000313" key="6">
    <source>
        <dbReference type="EMBL" id="GLB31295.1"/>
    </source>
</evidence>
<dbReference type="InterPro" id="IPR011006">
    <property type="entry name" value="CheY-like_superfamily"/>
</dbReference>
<comment type="caution">
    <text evidence="7">The sequence shown here is derived from an EMBL/GenBank/DDBJ whole genome shotgun (WGS) entry which is preliminary data.</text>
</comment>
<dbReference type="SUPFAM" id="SSF52172">
    <property type="entry name" value="CheY-like"/>
    <property type="match status" value="1"/>
</dbReference>
<keyword evidence="2 4" id="KW-0597">Phosphoprotein</keyword>
<evidence type="ECO:0000256" key="2">
    <source>
        <dbReference type="ARBA" id="ARBA00022553"/>
    </source>
</evidence>
<dbReference type="GO" id="GO:0000160">
    <property type="term" value="P:phosphorelay signal transduction system"/>
    <property type="evidence" value="ECO:0007669"/>
    <property type="project" value="InterPro"/>
</dbReference>
<dbReference type="Gene3D" id="3.40.50.2300">
    <property type="match status" value="1"/>
</dbReference>
<reference evidence="6 9" key="2">
    <citation type="journal article" date="2024" name="Int. J. Syst. Evol. Microbiol.">
        <title>Lacrimispora brassicae sp. nov. isolated from fermented cabbage, and proposal of Clostridium indicum Gundawar et al. 2019 and Clostridium methoxybenzovorans Mechichi et al. 1999 as heterotypic synonyms of Lacrimispora amygdalina (Parshina et al. 2003) Haas and Blanchard 2020 and Lacrimispora indolis (McClung and McCoy 1957) Haas and Blanchard 2020, respectively.</title>
        <authorList>
            <person name="Kobayashi H."/>
            <person name="Tanizawa Y."/>
            <person name="Sakamoto M."/>
            <person name="Ohkuma M."/>
            <person name="Tohno M."/>
        </authorList>
    </citation>
    <scope>NUCLEOTIDE SEQUENCE [LARGE SCALE GENOMIC DNA]</scope>
    <source>
        <strain evidence="6 9">DSM 12857</strain>
    </source>
</reference>